<accession>A0A0V1BP04</accession>
<organism evidence="2 3">
    <name type="scientific">Trichinella spiralis</name>
    <name type="common">Trichina worm</name>
    <dbReference type="NCBI Taxonomy" id="6334"/>
    <lineage>
        <taxon>Eukaryota</taxon>
        <taxon>Metazoa</taxon>
        <taxon>Ecdysozoa</taxon>
        <taxon>Nematoda</taxon>
        <taxon>Enoplea</taxon>
        <taxon>Dorylaimia</taxon>
        <taxon>Trichinellida</taxon>
        <taxon>Trichinellidae</taxon>
        <taxon>Trichinella</taxon>
    </lineage>
</organism>
<sequence>MNTLPWATVKYATDLKLALPLLISLLVNSIIITLIAAEISKTNDADLLMIFIKTVLCFCRTENTKPYRNFSISRDADEKLQAIDFQRCQNLLNLNHRTAQ</sequence>
<comment type="caution">
    <text evidence="2">The sequence shown here is derived from an EMBL/GenBank/DDBJ whole genome shotgun (WGS) entry which is preliminary data.</text>
</comment>
<evidence type="ECO:0000256" key="1">
    <source>
        <dbReference type="SAM" id="Phobius"/>
    </source>
</evidence>
<reference evidence="2 3" key="1">
    <citation type="submission" date="2015-01" db="EMBL/GenBank/DDBJ databases">
        <title>Evolution of Trichinella species and genotypes.</title>
        <authorList>
            <person name="Korhonen P.K."/>
            <person name="Edoardo P."/>
            <person name="Giuseppe L.R."/>
            <person name="Gasser R.B."/>
        </authorList>
    </citation>
    <scope>NUCLEOTIDE SEQUENCE [LARGE SCALE GENOMIC DNA]</scope>
    <source>
        <strain evidence="2">ISS3</strain>
    </source>
</reference>
<feature type="transmembrane region" description="Helical" evidence="1">
    <location>
        <begin position="17"/>
        <end position="37"/>
    </location>
</feature>
<keyword evidence="1" id="KW-1133">Transmembrane helix</keyword>
<proteinExistence type="predicted"/>
<keyword evidence="3" id="KW-1185">Reference proteome</keyword>
<protein>
    <submittedName>
        <fullName evidence="2">Uncharacterized protein</fullName>
    </submittedName>
</protein>
<evidence type="ECO:0000313" key="3">
    <source>
        <dbReference type="Proteomes" id="UP000054776"/>
    </source>
</evidence>
<keyword evidence="1" id="KW-0472">Membrane</keyword>
<evidence type="ECO:0000313" key="2">
    <source>
        <dbReference type="EMBL" id="KRY38682.1"/>
    </source>
</evidence>
<gene>
    <name evidence="2" type="ORF">T01_1054</name>
</gene>
<dbReference type="AlphaFoldDB" id="A0A0V1BP04"/>
<dbReference type="EMBL" id="JYDH01000023">
    <property type="protein sequence ID" value="KRY38682.1"/>
    <property type="molecule type" value="Genomic_DNA"/>
</dbReference>
<keyword evidence="1" id="KW-0812">Transmembrane</keyword>
<dbReference type="InParanoid" id="A0A0V1BP04"/>
<name>A0A0V1BP04_TRISP</name>
<dbReference type="Proteomes" id="UP000054776">
    <property type="component" value="Unassembled WGS sequence"/>
</dbReference>